<dbReference type="PANTHER" id="PTHR46670:SF3">
    <property type="entry name" value="ENDONUCLEASE_EXONUCLEASE_PHOSPHATASE DOMAIN-CONTAINING PROTEIN"/>
    <property type="match status" value="1"/>
</dbReference>
<evidence type="ECO:0000259" key="1">
    <source>
        <dbReference type="Pfam" id="PF03372"/>
    </source>
</evidence>
<dbReference type="PANTHER" id="PTHR46670">
    <property type="entry name" value="ENDO/EXONUCLEASE/PHOSPHATASE DOMAIN-CONTAINING PROTEIN"/>
    <property type="match status" value="1"/>
</dbReference>
<comment type="caution">
    <text evidence="2">The sequence shown here is derived from an EMBL/GenBank/DDBJ whole genome shotgun (WGS) entry which is preliminary data.</text>
</comment>
<dbReference type="SUPFAM" id="SSF56219">
    <property type="entry name" value="DNase I-like"/>
    <property type="match status" value="1"/>
</dbReference>
<dbReference type="InterPro" id="IPR036691">
    <property type="entry name" value="Endo/exonu/phosph_ase_sf"/>
</dbReference>
<proteinExistence type="predicted"/>
<evidence type="ECO:0000313" key="3">
    <source>
        <dbReference type="Proteomes" id="UP001558613"/>
    </source>
</evidence>
<gene>
    <name evidence="2" type="ORF">QQF64_013300</name>
</gene>
<reference evidence="2 3" key="1">
    <citation type="submission" date="2023-09" db="EMBL/GenBank/DDBJ databases">
        <authorList>
            <person name="Wang M."/>
        </authorList>
    </citation>
    <scope>NUCLEOTIDE SEQUENCE [LARGE SCALE GENOMIC DNA]</scope>
    <source>
        <strain evidence="2">GT-2023</strain>
        <tissue evidence="2">Liver</tissue>
    </source>
</reference>
<protein>
    <recommendedName>
        <fullName evidence="1">Endonuclease/exonuclease/phosphatase domain-containing protein</fullName>
    </recommendedName>
</protein>
<organism evidence="2 3">
    <name type="scientific">Cirrhinus molitorella</name>
    <name type="common">mud carp</name>
    <dbReference type="NCBI Taxonomy" id="172907"/>
    <lineage>
        <taxon>Eukaryota</taxon>
        <taxon>Metazoa</taxon>
        <taxon>Chordata</taxon>
        <taxon>Craniata</taxon>
        <taxon>Vertebrata</taxon>
        <taxon>Euteleostomi</taxon>
        <taxon>Actinopterygii</taxon>
        <taxon>Neopterygii</taxon>
        <taxon>Teleostei</taxon>
        <taxon>Ostariophysi</taxon>
        <taxon>Cypriniformes</taxon>
        <taxon>Cyprinidae</taxon>
        <taxon>Labeoninae</taxon>
        <taxon>Labeonini</taxon>
        <taxon>Cirrhinus</taxon>
    </lineage>
</organism>
<keyword evidence="3" id="KW-1185">Reference proteome</keyword>
<dbReference type="EMBL" id="JAYMGO010000019">
    <property type="protein sequence ID" value="KAL1255239.1"/>
    <property type="molecule type" value="Genomic_DNA"/>
</dbReference>
<sequence length="1058" mass="120152">MASSTIFKYSIPQLLSYNRRLPSLCIPAIKQLGLLCRPRYVHRSSCKKFVYCQHDAASIPSIWSSTERIAPVGRHQSTGALGLRSSHPPLFPLRASSAGRNENRGVDYSVLLSLQRLASRDLSSATMELFNTQSLTNKSLLIHDHILDKKLDFMCLVETWHKPGDYSVLNEACPQGYCYLEKARNSGRGGGLAVIHRAELKLSPLPPPDFTSMECLAFKCKPPHSMTVLLIYHPPKLHSLFLPEIHDLLTSLCSLSSNIVIVGDVNIHVDNPSCQLSTEFLGLLDFLGLQQHVKVPTHTKGHTLDLVITDSAPIKSVEVYDLGVSDHKVVSMAFTFLLPTIRPKRQKSFRNWKHIDLTSMAVDLQQISCPAITTVDELVDHYNASLSSVLDLHAPIRTREVTFVCSALWYTQELRRMKMAGRALERHYRKSGLTVHKLALRDHQRAYSRLCSSFLSCHLGVQHFLKSSLESIVPQKVFISAVTWEIESKVRTASQGVTPPPRCPPGRLFVPECLRLQGKFSRNTNMNKLLAVLILAVLLFKGVDSVSLTDEDYEMADKLFTFGADAFLKYLDNIIGRGALVVKRRNIMKTGTDMQDLWISVKKMIEKISAEEGAKEHDKFIVATRVFYRLGKLYEEELGQTLNTLVSEDLRVSFSSYQGIFKNETVVDLWKYIELRYLPGAPPIDSDPLGFLAHLLSKMVAQPQVVEVLKVVAEVGNIDIDQLFDDVQKAVRLIREKTLEISALERQNEKNEFLITLRTASGILAFYWDNLLEYTESQPFHNKYLAAVRRWKDLRVLKDTEKYHMITNPETGLQAWNWADERFSDLFDNAALEYDRWGNGIFGDERFNQSNWAIMKIATVYPLPLYERLSENGLGMSKVNDFFIDTQGTLTELVGEDILSNLKGVLFEVWDIFSNEILHVSINKKNQIIPNVGFEDPLRHLHKIKATCFDIWDRVLFEINRNINSDGLEQSARHWDEVKSVFIKELTESENLTQEKLDEAQKTFNSVTQMVFDKYVKMIDGLEERITASTKTLSNLMLKTFSATNTVLVNSLALLMSD</sequence>
<dbReference type="Pfam" id="PF03372">
    <property type="entry name" value="Exo_endo_phos"/>
    <property type="match status" value="1"/>
</dbReference>
<name>A0ABR3LU93_9TELE</name>
<accession>A0ABR3LU93</accession>
<dbReference type="InterPro" id="IPR005135">
    <property type="entry name" value="Endo/exonuclease/phosphatase"/>
</dbReference>
<feature type="domain" description="Endonuclease/exonuclease/phosphatase" evidence="1">
    <location>
        <begin position="130"/>
        <end position="327"/>
    </location>
</feature>
<dbReference type="Gene3D" id="3.60.10.10">
    <property type="entry name" value="Endonuclease/exonuclease/phosphatase"/>
    <property type="match status" value="1"/>
</dbReference>
<evidence type="ECO:0000313" key="2">
    <source>
        <dbReference type="EMBL" id="KAL1255239.1"/>
    </source>
</evidence>
<dbReference type="Proteomes" id="UP001558613">
    <property type="component" value="Unassembled WGS sequence"/>
</dbReference>